<dbReference type="AlphaFoldDB" id="A0A662DCU1"/>
<dbReference type="CDD" id="cd07012">
    <property type="entry name" value="PBP2_Bug_TTT"/>
    <property type="match status" value="1"/>
</dbReference>
<gene>
    <name evidence="2" type="ORF">DRJ04_04000</name>
</gene>
<dbReference type="Gene3D" id="3.40.190.150">
    <property type="entry name" value="Bordetella uptake gene, domain 1"/>
    <property type="match status" value="1"/>
</dbReference>
<dbReference type="Proteomes" id="UP000280417">
    <property type="component" value="Unassembled WGS sequence"/>
</dbReference>
<comment type="similarity">
    <text evidence="1">Belongs to the UPF0065 (bug) family.</text>
</comment>
<dbReference type="SUPFAM" id="SSF53850">
    <property type="entry name" value="Periplasmic binding protein-like II"/>
    <property type="match status" value="1"/>
</dbReference>
<evidence type="ECO:0000256" key="1">
    <source>
        <dbReference type="ARBA" id="ARBA00006987"/>
    </source>
</evidence>
<accession>A0A662DCU1</accession>
<dbReference type="InterPro" id="IPR042100">
    <property type="entry name" value="Bug_dom1"/>
</dbReference>
<proteinExistence type="inferred from homology"/>
<evidence type="ECO:0008006" key="4">
    <source>
        <dbReference type="Google" id="ProtNLM"/>
    </source>
</evidence>
<protein>
    <recommendedName>
        <fullName evidence="4">Tripartite tricarboxylate transporter substrate binding protein</fullName>
    </recommendedName>
</protein>
<sequence>MIGSAEQKTKTLEGNMIKETKWIKVGLIGISFIFVFIMVVSVIALAEPNNYPTQKIRIIVPYKPGGGSDTRARLMEKIIRENNLLPVPVVIINIPGGGAAPGQLEVINAKPDGYTLLLHHGQVIIGHLLDILDWNYDAFAPVAEITENPIVVCTHASSPWKRFTDLIEDAEQRPGKITWSWGGMGGHTHFTSLAIFKGKNIKVRPVAHGGAAESKAALAGRQVDVAVFGVVPMDYIKAGRFRALAVASDERMPQLPDVPTLKEQGVDVSVSIRYSLFAPKGTPEERLIYLQSVVKRVCENPEFVEKIHKIGGVVKYRPGQEMFDQFAKDYELFKEVAAEIKIKR</sequence>
<dbReference type="EMBL" id="QMQA01000086">
    <property type="protein sequence ID" value="RLE13614.1"/>
    <property type="molecule type" value="Genomic_DNA"/>
</dbReference>
<evidence type="ECO:0000313" key="2">
    <source>
        <dbReference type="EMBL" id="RLE13614.1"/>
    </source>
</evidence>
<evidence type="ECO:0000313" key="3">
    <source>
        <dbReference type="Proteomes" id="UP000280417"/>
    </source>
</evidence>
<dbReference type="Gene3D" id="3.40.190.10">
    <property type="entry name" value="Periplasmic binding protein-like II"/>
    <property type="match status" value="1"/>
</dbReference>
<dbReference type="PANTHER" id="PTHR42928">
    <property type="entry name" value="TRICARBOXYLATE-BINDING PROTEIN"/>
    <property type="match status" value="1"/>
</dbReference>
<reference evidence="2 3" key="1">
    <citation type="submission" date="2018-06" db="EMBL/GenBank/DDBJ databases">
        <title>Extensive metabolic versatility and redundancy in microbially diverse, dynamic hydrothermal sediments.</title>
        <authorList>
            <person name="Dombrowski N."/>
            <person name="Teske A."/>
            <person name="Baker B.J."/>
        </authorList>
    </citation>
    <scope>NUCLEOTIDE SEQUENCE [LARGE SCALE GENOMIC DNA]</scope>
    <source>
        <strain evidence="2">B3_G15</strain>
    </source>
</reference>
<organism evidence="2 3">
    <name type="scientific">Aerophobetes bacterium</name>
    <dbReference type="NCBI Taxonomy" id="2030807"/>
    <lineage>
        <taxon>Bacteria</taxon>
        <taxon>Candidatus Aerophobota</taxon>
    </lineage>
</organism>
<dbReference type="InterPro" id="IPR005064">
    <property type="entry name" value="BUG"/>
</dbReference>
<dbReference type="PANTHER" id="PTHR42928:SF5">
    <property type="entry name" value="BLR1237 PROTEIN"/>
    <property type="match status" value="1"/>
</dbReference>
<dbReference type="Pfam" id="PF03401">
    <property type="entry name" value="TctC"/>
    <property type="match status" value="1"/>
</dbReference>
<name>A0A662DCU1_UNCAE</name>
<dbReference type="PIRSF" id="PIRSF017082">
    <property type="entry name" value="YflP"/>
    <property type="match status" value="1"/>
</dbReference>
<comment type="caution">
    <text evidence="2">The sequence shown here is derived from an EMBL/GenBank/DDBJ whole genome shotgun (WGS) entry which is preliminary data.</text>
</comment>